<dbReference type="AlphaFoldDB" id="A0A5B9DAU5"/>
<feature type="transmembrane region" description="Helical" evidence="1">
    <location>
        <begin position="28"/>
        <end position="50"/>
    </location>
</feature>
<dbReference type="KEGG" id="psyt:DSAG12_01553"/>
<gene>
    <name evidence="2" type="ORF">DSAG12_01553</name>
</gene>
<protein>
    <submittedName>
        <fullName evidence="2">Uncharacterized protein</fullName>
    </submittedName>
</protein>
<evidence type="ECO:0000256" key="1">
    <source>
        <dbReference type="SAM" id="Phobius"/>
    </source>
</evidence>
<reference evidence="2 3" key="1">
    <citation type="journal article" date="2020" name="Nature">
        <title>Isolation of an archaeon at the prokaryote-eukaryote interface.</title>
        <authorList>
            <person name="Imachi H."/>
            <person name="Nobu M.K."/>
            <person name="Nakahara N."/>
            <person name="Morono Y."/>
            <person name="Ogawara M."/>
            <person name="Takaki Y."/>
            <person name="Takano Y."/>
            <person name="Uematsu K."/>
            <person name="Ikuta T."/>
            <person name="Ito M."/>
            <person name="Matsui Y."/>
            <person name="Miyazaki M."/>
            <person name="Murata K."/>
            <person name="Saito Y."/>
            <person name="Sakai S."/>
            <person name="Song C."/>
            <person name="Tasumi E."/>
            <person name="Yamanaka Y."/>
            <person name="Yamaguchi T."/>
            <person name="Kamagata Y."/>
            <person name="Tamaki H."/>
            <person name="Takai K."/>
        </authorList>
    </citation>
    <scope>NUCLEOTIDE SEQUENCE [LARGE SCALE GENOMIC DNA]</scope>
    <source>
        <strain evidence="2 3">MK-D1</strain>
    </source>
</reference>
<keyword evidence="3" id="KW-1185">Reference proteome</keyword>
<evidence type="ECO:0000313" key="3">
    <source>
        <dbReference type="Proteomes" id="UP000321408"/>
    </source>
</evidence>
<keyword evidence="1" id="KW-0812">Transmembrane</keyword>
<proteinExistence type="predicted"/>
<evidence type="ECO:0000313" key="2">
    <source>
        <dbReference type="EMBL" id="QEE15726.1"/>
    </source>
</evidence>
<reference evidence="2 3" key="2">
    <citation type="journal article" date="2024" name="Int. J. Syst. Evol. Microbiol.">
        <title>Promethearchaeum syntrophicum gen. nov., sp. nov., an anaerobic, obligately syntrophic archaeon, the first isolate of the lineage 'Asgard' archaea, and proposal of the new archaeal phylum Promethearchaeota phyl. nov. and kingdom Promethearchaeati regn. nov.</title>
        <authorList>
            <person name="Imachi H."/>
            <person name="Nobu M.K."/>
            <person name="Kato S."/>
            <person name="Takaki Y."/>
            <person name="Miyazaki M."/>
            <person name="Miyata M."/>
            <person name="Ogawara M."/>
            <person name="Saito Y."/>
            <person name="Sakai S."/>
            <person name="Tahara Y.O."/>
            <person name="Takano Y."/>
            <person name="Tasumi E."/>
            <person name="Uematsu K."/>
            <person name="Yoshimura T."/>
            <person name="Itoh T."/>
            <person name="Ohkuma M."/>
            <person name="Takai K."/>
        </authorList>
    </citation>
    <scope>NUCLEOTIDE SEQUENCE [LARGE SCALE GENOMIC DNA]</scope>
    <source>
        <strain evidence="2 3">MK-D1</strain>
    </source>
</reference>
<keyword evidence="1" id="KW-0472">Membrane</keyword>
<sequence>MRKKENTNNSKREDISFFQRISPFNKSIMIQIIFLSISIISAFLALYYISYQESIDILIYEGILPSNLNWMLYFIGVSSLILIVILFMPLDDSFNLKRELLDRIPDLKEEIEAKFNEELFKDSINLIETYFDELDSNHIFKKNEELLRLYKQAQINKEFKNTLRKINELFLVNAWDEFNQEVHSALIILENNYENILESQKIKLEEFSKRSRF</sequence>
<dbReference type="Proteomes" id="UP000321408">
    <property type="component" value="Chromosome"/>
</dbReference>
<feature type="transmembrane region" description="Helical" evidence="1">
    <location>
        <begin position="70"/>
        <end position="90"/>
    </location>
</feature>
<organism evidence="2 3">
    <name type="scientific">Promethearchaeum syntrophicum</name>
    <dbReference type="NCBI Taxonomy" id="2594042"/>
    <lineage>
        <taxon>Archaea</taxon>
        <taxon>Promethearchaeati</taxon>
        <taxon>Promethearchaeota</taxon>
        <taxon>Promethearchaeia</taxon>
        <taxon>Promethearchaeales</taxon>
        <taxon>Promethearchaeaceae</taxon>
        <taxon>Promethearchaeum</taxon>
    </lineage>
</organism>
<keyword evidence="1" id="KW-1133">Transmembrane helix</keyword>
<name>A0A5B9DAU5_9ARCH</name>
<dbReference type="RefSeq" id="WP_147662627.1">
    <property type="nucleotide sequence ID" value="NZ_CP042905.2"/>
</dbReference>
<accession>A0A5B9DAU5</accession>
<dbReference type="EMBL" id="CP042905">
    <property type="protein sequence ID" value="QEE15726.1"/>
    <property type="molecule type" value="Genomic_DNA"/>
</dbReference>
<dbReference type="GeneID" id="41329547"/>